<dbReference type="KEGG" id="vai:BU251_01755"/>
<dbReference type="OrthoDB" id="9801593at2"/>
<dbReference type="EMBL" id="CP019384">
    <property type="protein sequence ID" value="QAT16540.1"/>
    <property type="molecule type" value="Genomic_DNA"/>
</dbReference>
<evidence type="ECO:0000313" key="2">
    <source>
        <dbReference type="EMBL" id="QAT16540.1"/>
    </source>
</evidence>
<dbReference type="Proteomes" id="UP000287243">
    <property type="component" value="Chromosome"/>
</dbReference>
<gene>
    <name evidence="2" type="ORF">BU251_01755</name>
</gene>
<name>A0A410P341_VELA1</name>
<sequence>MTAIQRSNLLVRSSNSAIIKSMTQNKLILLPRPAARGRFSLEETIAKRRSVRTFSRGQLSPVEVGQLLWAAQGVTAKPGNFYFRSAPSAGALYPMEIYTVTESGLHRYLPEKHALELMMERDLRNDLSIASLGQEPVREAGLDIVICAAYERPYSRYGERGKSYVDMEAGHIAQNVHLQAVALGLGSVPIGAFDDVQVGKILGLPDGQYPLYIVPVGHVG</sequence>
<dbReference type="GO" id="GO:0016491">
    <property type="term" value="F:oxidoreductase activity"/>
    <property type="evidence" value="ECO:0007669"/>
    <property type="project" value="InterPro"/>
</dbReference>
<reference evidence="2 3" key="1">
    <citation type="submission" date="2017-01" db="EMBL/GenBank/DDBJ databases">
        <title>First insights into the biology of 'candidatus Vampirococcus archaeovorus'.</title>
        <authorList>
            <person name="Kizina J."/>
            <person name="Jordan S."/>
            <person name="Stueber K."/>
            <person name="Reinhardt R."/>
            <person name="Harder J."/>
        </authorList>
    </citation>
    <scope>NUCLEOTIDE SEQUENCE [LARGE SCALE GENOMIC DNA]</scope>
    <source>
        <strain evidence="2 3">LiM</strain>
    </source>
</reference>
<dbReference type="InterPro" id="IPR020051">
    <property type="entry name" value="SagB-type_dehydrogenase"/>
</dbReference>
<dbReference type="Pfam" id="PF00881">
    <property type="entry name" value="Nitroreductase"/>
    <property type="match status" value="1"/>
</dbReference>
<dbReference type="InterPro" id="IPR052544">
    <property type="entry name" value="Bacteriocin_Proc_Enz"/>
</dbReference>
<dbReference type="SUPFAM" id="SSF55469">
    <property type="entry name" value="FMN-dependent nitroreductase-like"/>
    <property type="match status" value="1"/>
</dbReference>
<keyword evidence="3" id="KW-1185">Reference proteome</keyword>
<dbReference type="NCBIfam" id="TIGR03605">
    <property type="entry name" value="antibiot_sagB"/>
    <property type="match status" value="1"/>
</dbReference>
<dbReference type="PANTHER" id="PTHR43745">
    <property type="entry name" value="NITROREDUCTASE MJ1384-RELATED"/>
    <property type="match status" value="1"/>
</dbReference>
<dbReference type="PANTHER" id="PTHR43745:SF2">
    <property type="entry name" value="NITROREDUCTASE MJ1384-RELATED"/>
    <property type="match status" value="1"/>
</dbReference>
<accession>A0A410P341</accession>
<proteinExistence type="predicted"/>
<protein>
    <recommendedName>
        <fullName evidence="1">Nitroreductase domain-containing protein</fullName>
    </recommendedName>
</protein>
<dbReference type="Gene3D" id="3.40.109.10">
    <property type="entry name" value="NADH Oxidase"/>
    <property type="match status" value="1"/>
</dbReference>
<feature type="domain" description="Nitroreductase" evidence="1">
    <location>
        <begin position="45"/>
        <end position="218"/>
    </location>
</feature>
<organism evidence="2 3">
    <name type="scientific">Velamenicoccus archaeovorus</name>
    <dbReference type="NCBI Taxonomy" id="1930593"/>
    <lineage>
        <taxon>Bacteria</taxon>
        <taxon>Pseudomonadati</taxon>
        <taxon>Candidatus Omnitrophota</taxon>
        <taxon>Candidatus Velamenicoccus</taxon>
    </lineage>
</organism>
<evidence type="ECO:0000313" key="3">
    <source>
        <dbReference type="Proteomes" id="UP000287243"/>
    </source>
</evidence>
<dbReference type="InterPro" id="IPR029479">
    <property type="entry name" value="Nitroreductase"/>
</dbReference>
<evidence type="ECO:0000259" key="1">
    <source>
        <dbReference type="Pfam" id="PF00881"/>
    </source>
</evidence>
<dbReference type="AlphaFoldDB" id="A0A410P341"/>
<dbReference type="CDD" id="cd02142">
    <property type="entry name" value="McbC_SagB-like_oxidoreductase"/>
    <property type="match status" value="1"/>
</dbReference>
<dbReference type="InterPro" id="IPR000415">
    <property type="entry name" value="Nitroreductase-like"/>
</dbReference>